<gene>
    <name evidence="2" type="ORF">SpAn4DRAFT_4744</name>
</gene>
<dbReference type="InterPro" id="IPR003607">
    <property type="entry name" value="HD/PDEase_dom"/>
</dbReference>
<dbReference type="RefSeq" id="WP_021167686.1">
    <property type="nucleotide sequence ID" value="NZ_CTRP01000008.1"/>
</dbReference>
<sequence length="373" mass="40016">MYSSGITGLIVAAGYSSRMGTFKPLMPLGEKKVIETAVDSLRLGGVNDIRVIVGHRAAELYPVLERLSVSIIENPNYASGMFSSIVTGVRALAADAEAFMMLPGDTPLIRSSSIKKLIKKYRQTGAAVVYPTFSGKRGHPPVISDKCFASILSGDGTGGLRHILEQFTADSVVVPVADQGILMDMDTLDDYRQLAKFYVKRNIPTYDECLALLDKYQTGDKVLRHGQTVAAVAQQLVDLLNGAGFTLNSELVVAGGLLHDLAKGKPNHPLRGGRLVTSNGFSALAGIVAAHMDLELTAGQAIDEAAVLFLADKLVQGDRRVSLNERFSLPLAKFSGNSEILAAVLRRQQTAEIIRDRITALVGIGSLEKIVLQ</sequence>
<dbReference type="PANTHER" id="PTHR43777:SF1">
    <property type="entry name" value="MOLYBDENUM COFACTOR CYTIDYLYLTRANSFERASE"/>
    <property type="match status" value="1"/>
</dbReference>
<evidence type="ECO:0000313" key="3">
    <source>
        <dbReference type="Proteomes" id="UP000049855"/>
    </source>
</evidence>
<proteinExistence type="predicted"/>
<dbReference type="InterPro" id="IPR054703">
    <property type="entry name" value="Mop-rel"/>
</dbReference>
<dbReference type="SUPFAM" id="SSF109604">
    <property type="entry name" value="HD-domain/PDEase-like"/>
    <property type="match status" value="1"/>
</dbReference>
<dbReference type="Gene3D" id="3.90.550.10">
    <property type="entry name" value="Spore Coat Polysaccharide Biosynthesis Protein SpsA, Chain A"/>
    <property type="match status" value="1"/>
</dbReference>
<evidence type="ECO:0000313" key="2">
    <source>
        <dbReference type="EMBL" id="CQR72055.1"/>
    </source>
</evidence>
<dbReference type="PANTHER" id="PTHR43777">
    <property type="entry name" value="MOLYBDENUM COFACTOR CYTIDYLYLTRANSFERASE"/>
    <property type="match status" value="1"/>
</dbReference>
<accession>A0A0U1KXR3</accession>
<name>A0A0U1KXR3_9FIRM</name>
<keyword evidence="2" id="KW-0548">Nucleotidyltransferase</keyword>
<dbReference type="AlphaFoldDB" id="A0A0U1KXR3"/>
<dbReference type="CDD" id="cd00077">
    <property type="entry name" value="HDc"/>
    <property type="match status" value="1"/>
</dbReference>
<dbReference type="Pfam" id="PF12804">
    <property type="entry name" value="NTP_transf_3"/>
    <property type="match status" value="1"/>
</dbReference>
<dbReference type="NCBIfam" id="NF045665">
    <property type="entry name" value="NTPtran_DVU1551"/>
    <property type="match status" value="1"/>
</dbReference>
<dbReference type="SUPFAM" id="SSF53448">
    <property type="entry name" value="Nucleotide-diphospho-sugar transferases"/>
    <property type="match status" value="1"/>
</dbReference>
<feature type="domain" description="HD/PDEase" evidence="1">
    <location>
        <begin position="218"/>
        <end position="326"/>
    </location>
</feature>
<dbReference type="SMART" id="SM00471">
    <property type="entry name" value="HDc"/>
    <property type="match status" value="1"/>
</dbReference>
<protein>
    <submittedName>
        <fullName evidence="2">CTP:molybdopterin cytidylyltransferase</fullName>
    </submittedName>
</protein>
<dbReference type="InterPro" id="IPR029044">
    <property type="entry name" value="Nucleotide-diphossugar_trans"/>
</dbReference>
<dbReference type="InterPro" id="IPR006674">
    <property type="entry name" value="HD_domain"/>
</dbReference>
<dbReference type="EMBL" id="CTRP01000008">
    <property type="protein sequence ID" value="CQR72055.1"/>
    <property type="molecule type" value="Genomic_DNA"/>
</dbReference>
<reference evidence="3" key="1">
    <citation type="submission" date="2015-03" db="EMBL/GenBank/DDBJ databases">
        <authorList>
            <person name="Nijsse Bart"/>
        </authorList>
    </citation>
    <scope>NUCLEOTIDE SEQUENCE [LARGE SCALE GENOMIC DNA]</scope>
</reference>
<keyword evidence="2" id="KW-0808">Transferase</keyword>
<dbReference type="InterPro" id="IPR025877">
    <property type="entry name" value="MobA-like_NTP_Trfase"/>
</dbReference>
<dbReference type="Pfam" id="PF01966">
    <property type="entry name" value="HD"/>
    <property type="match status" value="1"/>
</dbReference>
<dbReference type="CDD" id="cd04182">
    <property type="entry name" value="GT_2_like_f"/>
    <property type="match status" value="1"/>
</dbReference>
<evidence type="ECO:0000259" key="1">
    <source>
        <dbReference type="SMART" id="SM00471"/>
    </source>
</evidence>
<dbReference type="Proteomes" id="UP000049855">
    <property type="component" value="Unassembled WGS sequence"/>
</dbReference>
<dbReference type="GO" id="GO:0016779">
    <property type="term" value="F:nucleotidyltransferase activity"/>
    <property type="evidence" value="ECO:0007669"/>
    <property type="project" value="UniProtKB-KW"/>
</dbReference>
<organism evidence="2 3">
    <name type="scientific">Sporomusa ovata</name>
    <dbReference type="NCBI Taxonomy" id="2378"/>
    <lineage>
        <taxon>Bacteria</taxon>
        <taxon>Bacillati</taxon>
        <taxon>Bacillota</taxon>
        <taxon>Negativicutes</taxon>
        <taxon>Selenomonadales</taxon>
        <taxon>Sporomusaceae</taxon>
        <taxon>Sporomusa</taxon>
    </lineage>
</organism>
<keyword evidence="3" id="KW-1185">Reference proteome</keyword>